<dbReference type="PANTHER" id="PTHR11579:SF0">
    <property type="entry name" value="PROTEIN-L-ISOASPARTATE(D-ASPARTATE) O-METHYLTRANSFERASE"/>
    <property type="match status" value="1"/>
</dbReference>
<evidence type="ECO:0000256" key="6">
    <source>
        <dbReference type="ARBA" id="ARBA00022603"/>
    </source>
</evidence>
<evidence type="ECO:0000256" key="5">
    <source>
        <dbReference type="ARBA" id="ARBA00022490"/>
    </source>
</evidence>
<proteinExistence type="inferred from homology"/>
<accession>A0AA41PY85</accession>
<sequence>MRPSGTAGAERTAELLHDELVAGGYLLPEWEGPWRAVDREHFVPERVWVPDPDGYRRLDRADDPARWRSLVHTDTALVTQVEGGASEPEFSRHPTSSASMPRMVARLMAALGTADGNTVLEIGTGVGIGAALLGERLGDDRVTSVEVDPRIGARVADVLARSGRHPHLGVGDGTAGWPERAPYDRLLSTFAVHRVPWAWVDQTRPGGRIVTPWASAFYNGVLLALDVGEDAEGKFAAGRVIGDAAFMWERGLSTEPPELPAHTASATVQRTTRLDPWQLAGDRDAAFAVGLLVPGITGHVTRPYGGGAETPLDNFTLTLTDPGSGSWAAIEHVVDAEEFTARAAGPRDIVTDVEQAVAWWTANGRPTRTRYGLTVRGDAQTAWLDTPDNSVPVITF</sequence>
<protein>
    <recommendedName>
        <fullName evidence="4">Protein-L-isoaspartate O-methyltransferase</fullName>
        <ecNumber evidence="3">2.1.1.77</ecNumber>
    </recommendedName>
    <alternativeName>
        <fullName evidence="11">L-isoaspartyl protein carboxyl methyltransferase</fullName>
    </alternativeName>
    <alternativeName>
        <fullName evidence="9">Protein L-isoaspartyl methyltransferase</fullName>
    </alternativeName>
    <alternativeName>
        <fullName evidence="10">Protein-beta-aspartate methyltransferase</fullName>
    </alternativeName>
</protein>
<dbReference type="GO" id="GO:0032259">
    <property type="term" value="P:methylation"/>
    <property type="evidence" value="ECO:0007669"/>
    <property type="project" value="UniProtKB-KW"/>
</dbReference>
<keyword evidence="8" id="KW-0949">S-adenosyl-L-methionine</keyword>
<evidence type="ECO:0000256" key="10">
    <source>
        <dbReference type="ARBA" id="ARBA00031323"/>
    </source>
</evidence>
<evidence type="ECO:0000313" key="12">
    <source>
        <dbReference type="EMBL" id="MCF2528083.1"/>
    </source>
</evidence>
<keyword evidence="7" id="KW-0808">Transferase</keyword>
<evidence type="ECO:0000256" key="9">
    <source>
        <dbReference type="ARBA" id="ARBA00030757"/>
    </source>
</evidence>
<organism evidence="12 13">
    <name type="scientific">Yinghuangia soli</name>
    <dbReference type="NCBI Taxonomy" id="2908204"/>
    <lineage>
        <taxon>Bacteria</taxon>
        <taxon>Bacillati</taxon>
        <taxon>Actinomycetota</taxon>
        <taxon>Actinomycetes</taxon>
        <taxon>Kitasatosporales</taxon>
        <taxon>Streptomycetaceae</taxon>
        <taxon>Yinghuangia</taxon>
    </lineage>
</organism>
<dbReference type="GO" id="GO:0004719">
    <property type="term" value="F:protein-L-isoaspartate (D-aspartate) O-methyltransferase activity"/>
    <property type="evidence" value="ECO:0007669"/>
    <property type="project" value="UniProtKB-EC"/>
</dbReference>
<dbReference type="InterPro" id="IPR029063">
    <property type="entry name" value="SAM-dependent_MTases_sf"/>
</dbReference>
<dbReference type="AlphaFoldDB" id="A0AA41PY85"/>
<dbReference type="EC" id="2.1.1.77" evidence="3"/>
<dbReference type="Gene3D" id="3.40.50.150">
    <property type="entry name" value="Vaccinia Virus protein VP39"/>
    <property type="match status" value="1"/>
</dbReference>
<dbReference type="GO" id="GO:0005737">
    <property type="term" value="C:cytoplasm"/>
    <property type="evidence" value="ECO:0007669"/>
    <property type="project" value="UniProtKB-SubCell"/>
</dbReference>
<name>A0AA41PY85_9ACTN</name>
<evidence type="ECO:0000256" key="8">
    <source>
        <dbReference type="ARBA" id="ARBA00022691"/>
    </source>
</evidence>
<comment type="caution">
    <text evidence="12">The sequence shown here is derived from an EMBL/GenBank/DDBJ whole genome shotgun (WGS) entry which is preliminary data.</text>
</comment>
<keyword evidence="13" id="KW-1185">Reference proteome</keyword>
<evidence type="ECO:0000256" key="7">
    <source>
        <dbReference type="ARBA" id="ARBA00022679"/>
    </source>
</evidence>
<dbReference type="InterPro" id="IPR000682">
    <property type="entry name" value="PCMT"/>
</dbReference>
<evidence type="ECO:0000256" key="1">
    <source>
        <dbReference type="ARBA" id="ARBA00004496"/>
    </source>
</evidence>
<dbReference type="SUPFAM" id="SSF53335">
    <property type="entry name" value="S-adenosyl-L-methionine-dependent methyltransferases"/>
    <property type="match status" value="1"/>
</dbReference>
<dbReference type="EMBL" id="JAKFHA010000005">
    <property type="protein sequence ID" value="MCF2528083.1"/>
    <property type="molecule type" value="Genomic_DNA"/>
</dbReference>
<evidence type="ECO:0000256" key="3">
    <source>
        <dbReference type="ARBA" id="ARBA00011890"/>
    </source>
</evidence>
<comment type="similarity">
    <text evidence="2">Belongs to the methyltransferase superfamily. L-isoaspartyl/D-aspartyl protein methyltransferase family.</text>
</comment>
<dbReference type="RefSeq" id="WP_235052239.1">
    <property type="nucleotide sequence ID" value="NZ_JAKFHA010000005.1"/>
</dbReference>
<keyword evidence="5" id="KW-0963">Cytoplasm</keyword>
<gene>
    <name evidence="12" type="ORF">LZ495_12735</name>
</gene>
<dbReference type="CDD" id="cd02440">
    <property type="entry name" value="AdoMet_MTases"/>
    <property type="match status" value="1"/>
</dbReference>
<evidence type="ECO:0000313" key="13">
    <source>
        <dbReference type="Proteomes" id="UP001165378"/>
    </source>
</evidence>
<evidence type="ECO:0000256" key="4">
    <source>
        <dbReference type="ARBA" id="ARBA00013346"/>
    </source>
</evidence>
<dbReference type="Proteomes" id="UP001165378">
    <property type="component" value="Unassembled WGS sequence"/>
</dbReference>
<reference evidence="12" key="1">
    <citation type="submission" date="2022-01" db="EMBL/GenBank/DDBJ databases">
        <title>Genome-Based Taxonomic Classification of the Phylum Actinobacteria.</title>
        <authorList>
            <person name="Gao Y."/>
        </authorList>
    </citation>
    <scope>NUCLEOTIDE SEQUENCE</scope>
    <source>
        <strain evidence="12">KLBMP 8922</strain>
    </source>
</reference>
<comment type="subcellular location">
    <subcellularLocation>
        <location evidence="1">Cytoplasm</location>
    </subcellularLocation>
</comment>
<keyword evidence="6" id="KW-0489">Methyltransferase</keyword>
<evidence type="ECO:0000256" key="2">
    <source>
        <dbReference type="ARBA" id="ARBA00005369"/>
    </source>
</evidence>
<dbReference type="PANTHER" id="PTHR11579">
    <property type="entry name" value="PROTEIN-L-ISOASPARTATE O-METHYLTRANSFERASE"/>
    <property type="match status" value="1"/>
</dbReference>
<evidence type="ECO:0000256" key="11">
    <source>
        <dbReference type="ARBA" id="ARBA00031350"/>
    </source>
</evidence>
<dbReference type="Pfam" id="PF01135">
    <property type="entry name" value="PCMT"/>
    <property type="match status" value="1"/>
</dbReference>